<proteinExistence type="predicted"/>
<dbReference type="SMART" id="SM00248">
    <property type="entry name" value="ANK"/>
    <property type="match status" value="7"/>
</dbReference>
<name>A0A9W8BC66_9FUNG</name>
<gene>
    <name evidence="6" type="primary">PHO81</name>
    <name evidence="6" type="ORF">H4R34_001020</name>
</gene>
<dbReference type="CDD" id="cd14483">
    <property type="entry name" value="SPX_PHO81_NUC-2_like"/>
    <property type="match status" value="1"/>
</dbReference>
<evidence type="ECO:0000259" key="5">
    <source>
        <dbReference type="PROSITE" id="PS51382"/>
    </source>
</evidence>
<evidence type="ECO:0000256" key="4">
    <source>
        <dbReference type="SAM" id="MobiDB-lite"/>
    </source>
</evidence>
<feature type="region of interest" description="Disordered" evidence="4">
    <location>
        <begin position="1052"/>
        <end position="1076"/>
    </location>
</feature>
<dbReference type="Pfam" id="PF25329">
    <property type="entry name" value="C2_GDE1"/>
    <property type="match status" value="1"/>
</dbReference>
<dbReference type="PROSITE" id="PS51382">
    <property type="entry name" value="SPX"/>
    <property type="match status" value="1"/>
</dbReference>
<organism evidence="6 7">
    <name type="scientific">Dimargaris verticillata</name>
    <dbReference type="NCBI Taxonomy" id="2761393"/>
    <lineage>
        <taxon>Eukaryota</taxon>
        <taxon>Fungi</taxon>
        <taxon>Fungi incertae sedis</taxon>
        <taxon>Zoopagomycota</taxon>
        <taxon>Kickxellomycotina</taxon>
        <taxon>Dimargaritomycetes</taxon>
        <taxon>Dimargaritales</taxon>
        <taxon>Dimargaritaceae</taxon>
        <taxon>Dimargaris</taxon>
    </lineage>
</organism>
<sequence length="1311" mass="143437">MKFGKYILSHQFLEWSGQYMNYKVLKKIIGGLSNVSSSTDQDRFQSIKTAFFFQLERELEKVNEFYMQKESELKLRLRSLLEKKRLLFREHPENIYRTSLLALKEAFAQFQHDLDKLQQFVEINGTGFRKILKKWDKRSKSSTKELYLSRQVEIQPCFNQDVVADLSDTATTHLADLTTKLDEWDLPASERLPAMVNSVSLLCESPTGGVGPGSPAERSRLKEVEGSLYEALFGGHQTMVDELVAQMVASDETPAGKAAIAHCFSRLCWRACSDGVWNACLEAFVAKHTVDLAFVDDINDRTCLHEAAIHGQTKFFEYLCRANTVGDPNRRDYYGRTALHYATMHGHTEFVRLLLASGSEIQLAITDHDGHDPLTYAVVRGTWPSVQLLLNHQPDLVRCNHQLSLFLACQYGRQDMVTLMLTKGAQLAPDANGTHPLHLTAREGHAVLTELLIAHGADVDVLDKDNGWSPLFYAAHQGHTLCVQVLLASHCRVDLLDDDDKTPLYYAAFNGHTAVVKVLVAAGCTIPDPNPTPTKSPVSTLTQAPPQLPASGHSESSLLSLADFDTMPRWDMDQIPSLSLPPPIIPVRTYGHKYLDHKYHLQLALGHTPPLYPERPPILLHGNTPISTLRLCITPKPDNGVIPQTLLLPLDPDQRVVSFLLPMRHAFSLEFGIYPTFGSKVIGKAVVLSPSLGLSMVTRSATIPTTATNTTDPGTMFTTTGYADPLTTTTNTTRYTNNSNIQTLSGPSTLTSPLVLSGQSQGHLVCPLLDNRLHVVGQLAFEYRLITPLAGVKLEIGGPVQTYWKSTNTPQLPTNPGGLPVSSGPTRSLGHTPMLFSPSAPSSYFGPMLSSPGIPTAAIASPEVSAGTPSKRVEHAHPAQAKGTTSRPKSGNTTPLQGTLPSLGTTSTSRITFVTASSLAEQHIHLIVHVTRNLIPVVYPYSRLSICKGFELDMTAVTTHQFDRLGRQQLDLAQTLPDPTAPLSQQDERVERIQLANGGHLPTSPQEWCRAIHRAYITLEDALQVLPGHLGVCVDIQYPVSDVPMPTDLASVTASDTAREPQRPRSTSAASPTTLLGSSLPDVNTYVDAILQTVYLDAERSKSTLVAKASSTSVAPSKEPHSQRNIFFVSFHCEVCTALNWKQPNYAVFYGVTSGFAHATGFQNLPASPSSSAQDVTSQVQCKRPRTDSYAVAPTMDRVSALPLSPTQAPWPVFDHRIPPVSIKDAIKFSRRNHLLGILCDAQLLVKVPALMTTVKQSGLVLATFGSNQDDAIGLSSQRTHGVDAVLVDGVFHYNHGSDANHSNINDLASL</sequence>
<dbReference type="Proteomes" id="UP001151582">
    <property type="component" value="Unassembled WGS sequence"/>
</dbReference>
<feature type="compositionally biased region" description="Polar residues" evidence="4">
    <location>
        <begin position="882"/>
        <end position="892"/>
    </location>
</feature>
<keyword evidence="1" id="KW-0677">Repeat</keyword>
<keyword evidence="2 3" id="KW-0040">ANK repeat</keyword>
<accession>A0A9W8BC66</accession>
<dbReference type="PANTHER" id="PTHR24198">
    <property type="entry name" value="ANKYRIN REPEAT AND PROTEIN KINASE DOMAIN-CONTAINING PROTEIN"/>
    <property type="match status" value="1"/>
</dbReference>
<keyword evidence="7" id="KW-1185">Reference proteome</keyword>
<evidence type="ECO:0000256" key="1">
    <source>
        <dbReference type="ARBA" id="ARBA00022737"/>
    </source>
</evidence>
<evidence type="ECO:0000256" key="2">
    <source>
        <dbReference type="ARBA" id="ARBA00023043"/>
    </source>
</evidence>
<dbReference type="GO" id="GO:0006629">
    <property type="term" value="P:lipid metabolic process"/>
    <property type="evidence" value="ECO:0007669"/>
    <property type="project" value="InterPro"/>
</dbReference>
<evidence type="ECO:0000256" key="3">
    <source>
        <dbReference type="PROSITE-ProRule" id="PRU00023"/>
    </source>
</evidence>
<dbReference type="PROSITE" id="PS50297">
    <property type="entry name" value="ANK_REP_REGION"/>
    <property type="match status" value="3"/>
</dbReference>
<feature type="region of interest" description="Disordered" evidence="4">
    <location>
        <begin position="530"/>
        <end position="554"/>
    </location>
</feature>
<dbReference type="SUPFAM" id="SSF48403">
    <property type="entry name" value="Ankyrin repeat"/>
    <property type="match status" value="1"/>
</dbReference>
<feature type="region of interest" description="Disordered" evidence="4">
    <location>
        <begin position="863"/>
        <end position="905"/>
    </location>
</feature>
<dbReference type="OrthoDB" id="1577640at2759"/>
<feature type="compositionally biased region" description="Low complexity" evidence="4">
    <location>
        <begin position="893"/>
        <end position="905"/>
    </location>
</feature>
<dbReference type="PRINTS" id="PR01415">
    <property type="entry name" value="ANKYRIN"/>
</dbReference>
<dbReference type="InterPro" id="IPR057506">
    <property type="entry name" value="C2_GPCPD1"/>
</dbReference>
<reference evidence="6" key="1">
    <citation type="submission" date="2022-07" db="EMBL/GenBank/DDBJ databases">
        <title>Phylogenomic reconstructions and comparative analyses of Kickxellomycotina fungi.</title>
        <authorList>
            <person name="Reynolds N.K."/>
            <person name="Stajich J.E."/>
            <person name="Barry K."/>
            <person name="Grigoriev I.V."/>
            <person name="Crous P."/>
            <person name="Smith M.E."/>
        </authorList>
    </citation>
    <scope>NUCLEOTIDE SEQUENCE</scope>
    <source>
        <strain evidence="6">RSA 567</strain>
    </source>
</reference>
<evidence type="ECO:0000313" key="7">
    <source>
        <dbReference type="Proteomes" id="UP001151582"/>
    </source>
</evidence>
<dbReference type="InterPro" id="IPR002110">
    <property type="entry name" value="Ankyrin_rpt"/>
</dbReference>
<feature type="repeat" description="ANK" evidence="3">
    <location>
        <begin position="499"/>
        <end position="531"/>
    </location>
</feature>
<dbReference type="PROSITE" id="PS50088">
    <property type="entry name" value="ANK_REPEAT"/>
    <property type="match status" value="4"/>
</dbReference>
<evidence type="ECO:0000313" key="6">
    <source>
        <dbReference type="EMBL" id="KAJ1983829.1"/>
    </source>
</evidence>
<feature type="compositionally biased region" description="Polar residues" evidence="4">
    <location>
        <begin position="535"/>
        <end position="545"/>
    </location>
</feature>
<dbReference type="PANTHER" id="PTHR24198:SF165">
    <property type="entry name" value="ANKYRIN REPEAT-CONTAINING PROTEIN-RELATED"/>
    <property type="match status" value="1"/>
</dbReference>
<dbReference type="InterPro" id="IPR004331">
    <property type="entry name" value="SPX_dom"/>
</dbReference>
<dbReference type="InterPro" id="IPR036770">
    <property type="entry name" value="Ankyrin_rpt-contain_sf"/>
</dbReference>
<feature type="repeat" description="ANK" evidence="3">
    <location>
        <begin position="432"/>
        <end position="464"/>
    </location>
</feature>
<dbReference type="Gene3D" id="1.25.40.20">
    <property type="entry name" value="Ankyrin repeat-containing domain"/>
    <property type="match status" value="1"/>
</dbReference>
<dbReference type="Pfam" id="PF03105">
    <property type="entry name" value="SPX"/>
    <property type="match status" value="1"/>
</dbReference>
<feature type="compositionally biased region" description="Polar residues" evidence="4">
    <location>
        <begin position="1064"/>
        <end position="1076"/>
    </location>
</feature>
<feature type="domain" description="SPX" evidence="5">
    <location>
        <begin position="1"/>
        <end position="149"/>
    </location>
</feature>
<feature type="repeat" description="ANK" evidence="3">
    <location>
        <begin position="466"/>
        <end position="498"/>
    </location>
</feature>
<dbReference type="EMBL" id="JANBQB010000039">
    <property type="protein sequence ID" value="KAJ1983829.1"/>
    <property type="molecule type" value="Genomic_DNA"/>
</dbReference>
<dbReference type="Pfam" id="PF12796">
    <property type="entry name" value="Ank_2"/>
    <property type="match status" value="3"/>
</dbReference>
<feature type="repeat" description="ANK" evidence="3">
    <location>
        <begin position="334"/>
        <end position="366"/>
    </location>
</feature>
<comment type="caution">
    <text evidence="6">The sequence shown here is derived from an EMBL/GenBank/DDBJ whole genome shotgun (WGS) entry which is preliminary data.</text>
</comment>
<dbReference type="Gene3D" id="3.20.20.190">
    <property type="entry name" value="Phosphatidylinositol (PI) phosphodiesterase"/>
    <property type="match status" value="1"/>
</dbReference>
<protein>
    <submittedName>
        <fullName evidence="6">Phosphate system positive regulatory protein pho81</fullName>
    </submittedName>
</protein>
<dbReference type="InterPro" id="IPR017946">
    <property type="entry name" value="PLC-like_Pdiesterase_TIM-brl"/>
</dbReference>
<dbReference type="GO" id="GO:0008081">
    <property type="term" value="F:phosphoric diester hydrolase activity"/>
    <property type="evidence" value="ECO:0007669"/>
    <property type="project" value="InterPro"/>
</dbReference>